<protein>
    <recommendedName>
        <fullName evidence="1">YspA cpYpsA-related SLOG domain-containing protein</fullName>
    </recommendedName>
</protein>
<accession>A0AA37UCV4</accession>
<dbReference type="Pfam" id="PF10686">
    <property type="entry name" value="YAcAr"/>
    <property type="match status" value="1"/>
</dbReference>
<gene>
    <name evidence="2" type="ORF">GCM10025874_09530</name>
</gene>
<organism evidence="2 3">
    <name type="scientific">Arenivirga flava</name>
    <dbReference type="NCBI Taxonomy" id="1930060"/>
    <lineage>
        <taxon>Bacteria</taxon>
        <taxon>Bacillati</taxon>
        <taxon>Actinomycetota</taxon>
        <taxon>Actinomycetes</taxon>
        <taxon>Micrococcales</taxon>
        <taxon>Microbacteriaceae</taxon>
        <taxon>Arenivirga</taxon>
    </lineage>
</organism>
<dbReference type="RefSeq" id="WP_284230483.1">
    <property type="nucleotide sequence ID" value="NZ_BSUL01000001.1"/>
</dbReference>
<dbReference type="AlphaFoldDB" id="A0AA37UCV4"/>
<dbReference type="Proteomes" id="UP001157160">
    <property type="component" value="Unassembled WGS sequence"/>
</dbReference>
<evidence type="ECO:0000313" key="3">
    <source>
        <dbReference type="Proteomes" id="UP001157160"/>
    </source>
</evidence>
<dbReference type="EMBL" id="BSUL01000001">
    <property type="protein sequence ID" value="GMA27700.1"/>
    <property type="molecule type" value="Genomic_DNA"/>
</dbReference>
<keyword evidence="3" id="KW-1185">Reference proteome</keyword>
<reference evidence="2 3" key="1">
    <citation type="journal article" date="2014" name="Int. J. Syst. Evol. Microbiol.">
        <title>Complete genome sequence of Corynebacterium casei LMG S-19264T (=DSM 44701T), isolated from a smear-ripened cheese.</title>
        <authorList>
            <consortium name="US DOE Joint Genome Institute (JGI-PGF)"/>
            <person name="Walter F."/>
            <person name="Albersmeier A."/>
            <person name="Kalinowski J."/>
            <person name="Ruckert C."/>
        </authorList>
    </citation>
    <scope>NUCLEOTIDE SEQUENCE [LARGE SCALE GENOMIC DNA]</scope>
    <source>
        <strain evidence="2 3">NBRC 112289</strain>
    </source>
</reference>
<comment type="caution">
    <text evidence="2">The sequence shown here is derived from an EMBL/GenBank/DDBJ whole genome shotgun (WGS) entry which is preliminary data.</text>
</comment>
<proteinExistence type="predicted"/>
<feature type="domain" description="YspA cpYpsA-related SLOG" evidence="1">
    <location>
        <begin position="1"/>
        <end position="69"/>
    </location>
</feature>
<dbReference type="InterPro" id="IPR019627">
    <property type="entry name" value="YAcAr"/>
</dbReference>
<evidence type="ECO:0000313" key="2">
    <source>
        <dbReference type="EMBL" id="GMA27700.1"/>
    </source>
</evidence>
<evidence type="ECO:0000259" key="1">
    <source>
        <dbReference type="Pfam" id="PF10686"/>
    </source>
</evidence>
<sequence>MRLLIAGSRDWVSVRPLRELLFEVNDAQGPFGDVTLVHGGATGAEALVRGIGEELGLREERHEPEWDVHDEHCALRGCSPGRGSCKRAPLRRSRRMVGLGADLCLGFLRGDAPEARTTLRLAADAGIPIVALVEGMRQDAFAAELGGRVDADGRIVVGAGTGPRT</sequence>
<name>A0AA37UCV4_9MICO</name>